<dbReference type="Proteomes" id="UP000238270">
    <property type="component" value="Unassembled WGS sequence"/>
</dbReference>
<dbReference type="Pfam" id="PF13827">
    <property type="entry name" value="DUF4189"/>
    <property type="match status" value="1"/>
</dbReference>
<accession>A0A2S6Z024</accession>
<comment type="caution">
    <text evidence="2">The sequence shown here is derived from an EMBL/GenBank/DDBJ whole genome shotgun (WGS) entry which is preliminary data.</text>
</comment>
<evidence type="ECO:0000313" key="2">
    <source>
        <dbReference type="EMBL" id="PPT73861.1"/>
    </source>
</evidence>
<sequence length="163" mass="17747">MNRALIIFLFISIFIPQSVWGQTRCPIGTQMGSMQCIPDTPEVQNQQAAPAEPTGEWIKTWGAIASSESSGEVGTAANKFSEDEAKSSATRQCALGGSVDCIINLVYQNQCAAFASSSVGTFFQASPTEERAMKLALRFCEKNHGLDCKIAYSECTKPVFRKY</sequence>
<name>A0A2S6Z024_9XANT</name>
<proteinExistence type="predicted"/>
<dbReference type="AlphaFoldDB" id="A0A2S6Z024"/>
<dbReference type="InterPro" id="IPR025240">
    <property type="entry name" value="DUF4189"/>
</dbReference>
<dbReference type="RefSeq" id="WP_104599292.1">
    <property type="nucleotide sequence ID" value="NZ_MIGV01000035.1"/>
</dbReference>
<feature type="domain" description="DUF4189" evidence="1">
    <location>
        <begin position="61"/>
        <end position="155"/>
    </location>
</feature>
<gene>
    <name evidence="2" type="ORF">XaplCFBP3122_18950</name>
</gene>
<dbReference type="EMBL" id="MIGV01000035">
    <property type="protein sequence ID" value="PPT73861.1"/>
    <property type="molecule type" value="Genomic_DNA"/>
</dbReference>
<evidence type="ECO:0000259" key="1">
    <source>
        <dbReference type="Pfam" id="PF13827"/>
    </source>
</evidence>
<protein>
    <recommendedName>
        <fullName evidence="1">DUF4189 domain-containing protein</fullName>
    </recommendedName>
</protein>
<reference evidence="2 3" key="1">
    <citation type="submission" date="2016-08" db="EMBL/GenBank/DDBJ databases">
        <title>Evolution of the type three secretion system and type three effector repertoires in Xanthomonas.</title>
        <authorList>
            <person name="Merda D."/>
            <person name="Briand M."/>
            <person name="Bosis E."/>
            <person name="Rousseau C."/>
            <person name="Portier P."/>
            <person name="Jacques M.-A."/>
            <person name="Fischer-Le Saux M."/>
        </authorList>
    </citation>
    <scope>NUCLEOTIDE SEQUENCE [LARGE SCALE GENOMIC DNA]</scope>
    <source>
        <strain evidence="2 3">CFBP 3122</strain>
    </source>
</reference>
<evidence type="ECO:0000313" key="3">
    <source>
        <dbReference type="Proteomes" id="UP000238270"/>
    </source>
</evidence>
<organism evidence="2 3">
    <name type="scientific">Xanthomonas arboricola pv. populi</name>
    <dbReference type="NCBI Taxonomy" id="487823"/>
    <lineage>
        <taxon>Bacteria</taxon>
        <taxon>Pseudomonadati</taxon>
        <taxon>Pseudomonadota</taxon>
        <taxon>Gammaproteobacteria</taxon>
        <taxon>Lysobacterales</taxon>
        <taxon>Lysobacteraceae</taxon>
        <taxon>Xanthomonas</taxon>
    </lineage>
</organism>